<dbReference type="InterPro" id="IPR053016">
    <property type="entry name" value="CTF18-RFC_complex"/>
</dbReference>
<dbReference type="SUPFAM" id="SSF52540">
    <property type="entry name" value="P-loop containing nucleoside triphosphate hydrolases"/>
    <property type="match status" value="1"/>
</dbReference>
<keyword evidence="4" id="KW-0067">ATP-binding</keyword>
<proteinExistence type="inferred from homology"/>
<evidence type="ECO:0000256" key="6">
    <source>
        <dbReference type="ARBA" id="ARBA00023242"/>
    </source>
</evidence>
<dbReference type="InterPro" id="IPR047854">
    <property type="entry name" value="RFC_lid"/>
</dbReference>
<dbReference type="PANTHER" id="PTHR46765:SF1">
    <property type="entry name" value="P-LOOP CONTAINING NUCLEOSIDE TRIPHOSPHATE HYDROLASES SUPERFAMILY PROTEIN"/>
    <property type="match status" value="1"/>
</dbReference>
<keyword evidence="6" id="KW-0539">Nucleus</keyword>
<feature type="compositionally biased region" description="Acidic residues" evidence="9">
    <location>
        <begin position="199"/>
        <end position="216"/>
    </location>
</feature>
<dbReference type="InterPro" id="IPR003959">
    <property type="entry name" value="ATPase_AAA_core"/>
</dbReference>
<evidence type="ECO:0000313" key="11">
    <source>
        <dbReference type="EMBL" id="TPX51105.1"/>
    </source>
</evidence>
<reference evidence="11 12" key="1">
    <citation type="journal article" date="2019" name="Sci. Rep.">
        <title>Comparative genomics of chytrid fungi reveal insights into the obligate biotrophic and pathogenic lifestyle of Synchytrium endobioticum.</title>
        <authorList>
            <person name="van de Vossenberg B.T.L.H."/>
            <person name="Warris S."/>
            <person name="Nguyen H.D.T."/>
            <person name="van Gent-Pelzer M.P.E."/>
            <person name="Joly D.L."/>
            <person name="van de Geest H.C."/>
            <person name="Bonants P.J.M."/>
            <person name="Smith D.S."/>
            <person name="Levesque C.A."/>
            <person name="van der Lee T.A.J."/>
        </authorList>
    </citation>
    <scope>NUCLEOTIDE SEQUENCE [LARGE SCALE GENOMIC DNA]</scope>
    <source>
        <strain evidence="11 12">LEV6574</strain>
    </source>
</reference>
<dbReference type="Proteomes" id="UP000320475">
    <property type="component" value="Unassembled WGS sequence"/>
</dbReference>
<feature type="compositionally biased region" description="Basic and acidic residues" evidence="9">
    <location>
        <begin position="131"/>
        <end position="142"/>
    </location>
</feature>
<evidence type="ECO:0000256" key="4">
    <source>
        <dbReference type="ARBA" id="ARBA00022840"/>
    </source>
</evidence>
<dbReference type="CDD" id="cd00009">
    <property type="entry name" value="AAA"/>
    <property type="match status" value="1"/>
</dbReference>
<comment type="caution">
    <text evidence="11">The sequence shown here is derived from an EMBL/GenBank/DDBJ whole genome shotgun (WGS) entry which is preliminary data.</text>
</comment>
<dbReference type="Gene3D" id="1.10.8.60">
    <property type="match status" value="1"/>
</dbReference>
<dbReference type="PANTHER" id="PTHR46765">
    <property type="entry name" value="P-LOOP CONTAINING NUCLEOSIDE TRIPHOSPHATE HYDROLASES SUPERFAMILY PROTEIN"/>
    <property type="match status" value="1"/>
</dbReference>
<comment type="subcellular location">
    <subcellularLocation>
        <location evidence="1">Nucleus</location>
    </subcellularLocation>
</comment>
<evidence type="ECO:0000256" key="9">
    <source>
        <dbReference type="SAM" id="MobiDB-lite"/>
    </source>
</evidence>
<dbReference type="OrthoDB" id="2195431at2759"/>
<dbReference type="AlphaFoldDB" id="A0A507DIJ5"/>
<organism evidence="11 12">
    <name type="scientific">Synchytrium endobioticum</name>
    <dbReference type="NCBI Taxonomy" id="286115"/>
    <lineage>
        <taxon>Eukaryota</taxon>
        <taxon>Fungi</taxon>
        <taxon>Fungi incertae sedis</taxon>
        <taxon>Chytridiomycota</taxon>
        <taxon>Chytridiomycota incertae sedis</taxon>
        <taxon>Chytridiomycetes</taxon>
        <taxon>Synchytriales</taxon>
        <taxon>Synchytriaceae</taxon>
        <taxon>Synchytrium</taxon>
    </lineage>
</organism>
<accession>A0A507DIJ5</accession>
<dbReference type="GO" id="GO:0016887">
    <property type="term" value="F:ATP hydrolysis activity"/>
    <property type="evidence" value="ECO:0007669"/>
    <property type="project" value="InterPro"/>
</dbReference>
<evidence type="ECO:0000256" key="7">
    <source>
        <dbReference type="ARBA" id="ARBA00023306"/>
    </source>
</evidence>
<keyword evidence="7" id="KW-0131">Cell cycle</keyword>
<dbReference type="CDD" id="cd18140">
    <property type="entry name" value="HLD_clamp_RFC"/>
    <property type="match status" value="1"/>
</dbReference>
<evidence type="ECO:0000256" key="2">
    <source>
        <dbReference type="ARBA" id="ARBA00022705"/>
    </source>
</evidence>
<evidence type="ECO:0000256" key="3">
    <source>
        <dbReference type="ARBA" id="ARBA00022741"/>
    </source>
</evidence>
<feature type="region of interest" description="Disordered" evidence="9">
    <location>
        <begin position="196"/>
        <end position="231"/>
    </location>
</feature>
<keyword evidence="3" id="KW-0547">Nucleotide-binding</keyword>
<comment type="similarity">
    <text evidence="8">Belongs to the activator 1 small subunits family. CTF18 subfamily.</text>
</comment>
<dbReference type="InterPro" id="IPR003593">
    <property type="entry name" value="AAA+_ATPase"/>
</dbReference>
<dbReference type="SMART" id="SM00382">
    <property type="entry name" value="AAA"/>
    <property type="match status" value="1"/>
</dbReference>
<name>A0A507DIJ5_9FUNG</name>
<dbReference type="GO" id="GO:0005634">
    <property type="term" value="C:nucleus"/>
    <property type="evidence" value="ECO:0007669"/>
    <property type="project" value="UniProtKB-SubCell"/>
</dbReference>
<dbReference type="Pfam" id="PF00004">
    <property type="entry name" value="AAA"/>
    <property type="match status" value="1"/>
</dbReference>
<keyword evidence="2" id="KW-0235">DNA replication</keyword>
<feature type="domain" description="AAA+ ATPase" evidence="10">
    <location>
        <begin position="485"/>
        <end position="628"/>
    </location>
</feature>
<evidence type="ECO:0000256" key="8">
    <source>
        <dbReference type="ARBA" id="ARBA00043975"/>
    </source>
</evidence>
<dbReference type="GO" id="GO:0005524">
    <property type="term" value="F:ATP binding"/>
    <property type="evidence" value="ECO:0007669"/>
    <property type="project" value="UniProtKB-KW"/>
</dbReference>
<dbReference type="GO" id="GO:0003677">
    <property type="term" value="F:DNA binding"/>
    <property type="evidence" value="ECO:0007669"/>
    <property type="project" value="UniProtKB-KW"/>
</dbReference>
<keyword evidence="5" id="KW-0238">DNA-binding</keyword>
<dbReference type="InterPro" id="IPR027417">
    <property type="entry name" value="P-loop_NTPase"/>
</dbReference>
<evidence type="ECO:0000259" key="10">
    <source>
        <dbReference type="SMART" id="SM00382"/>
    </source>
</evidence>
<dbReference type="GO" id="GO:0006260">
    <property type="term" value="P:DNA replication"/>
    <property type="evidence" value="ECO:0007669"/>
    <property type="project" value="UniProtKB-KW"/>
</dbReference>
<dbReference type="Gene3D" id="3.40.50.300">
    <property type="entry name" value="P-loop containing nucleotide triphosphate hydrolases"/>
    <property type="match status" value="1"/>
</dbReference>
<feature type="compositionally biased region" description="Polar residues" evidence="9">
    <location>
        <begin position="62"/>
        <end position="77"/>
    </location>
</feature>
<evidence type="ECO:0000256" key="5">
    <source>
        <dbReference type="ARBA" id="ARBA00023125"/>
    </source>
</evidence>
<feature type="region of interest" description="Disordered" evidence="9">
    <location>
        <begin position="60"/>
        <end position="149"/>
    </location>
</feature>
<protein>
    <recommendedName>
        <fullName evidence="10">AAA+ ATPase domain-containing protein</fullName>
    </recommendedName>
</protein>
<evidence type="ECO:0000256" key="1">
    <source>
        <dbReference type="ARBA" id="ARBA00004123"/>
    </source>
</evidence>
<sequence length="1086" mass="121191">MLAALTLLTRADLIVYHPTNPPCVGFRGGADMDYEVDSGKPDEFVPHGPFNAEEAMRESLQHHSTYASEATSFNTAPSDDLFGRPYSGEDETGVETAAKLGKHNLELDQATVQEDESRSKRMRRSQDSPALDDHEQLNEGRTEGGGTVKLENFNQTADLTGLSQKDIPIHHKSVRRIIADDSEDDEELVLPPQFNMIVPDDEPPDDFFDQELDNDDRENRPPGFASSLKPSLIFQDDEDDDDEVLTLPTQKPALTKTSLPAPPAPITNRLAQLVARSRSKVKEPAPRATTILKKGILVQRNYRIQPTDTNSFRTAKSSSDRKIYFSRKTASEVAAFSSKFNSNESNKRPGSLLVTSIYTLFDEIEAEAKIVEAQTRSGSTDATMNEVSIAFMTKNSRKKENSALLVDKYAPQKYVDLVGEEKANRNVLMWVREWDYCVFGKPVRIRDGVDVFAGSNNSKWYNKKQPSYVRRSESHEASDPLKRPRQKILLLSGPPGLGKTTLVHVIARHCGYRCVEINASDDRTSVVLQSKFLSAVESQSVMGDRRPNLVVIDEIDGASQTSSQDSTFMSFLTSLAATETLQEDGKKGGRKRRSRLASLQRPIICICNDLYAPVMRPLRMVAYLVRLPTPPPKPIARRIGDICRWELIKIDARALNLMIEIADGDIRSCLHTLQFLQRQKRVIEEETRFTKISVADVQGLDVGHKDVRKGLFRVWEEIFCRDVGKQKLGGGASKTASHILGIVMREDGICGSSEGLGVVSSSDLAEAQDTQRLLATIRSNGDYDKIMEGVFENYLRARILDTTAAATDHTGAPRSKIEEALEWMSFYDVMQSRVNKRQQWELSSYLPYPAVAFHRLFANALGMPVNFPRTEYDNYTMHKTCVDLIKSFEIAWPVGLRQTWPSMIEISLLLTPMLISILNIGDKTGIPRVADLCASFGLRLVSEKPGELDSLQVGRLEPPIDKLAPVFDKSKMGGLTNDYSKRLLTGPPGMRQIVNAEIEKALTKQRAVQSDLPSADSRKTELFAKRREDSGDSAAVTDFFGRAVATTANLFATGTESRVEIAKARFRYNEGVSNAVRKIVRVSDFY</sequence>
<gene>
    <name evidence="11" type="ORF">SeLEV6574_g00509</name>
</gene>
<dbReference type="EMBL" id="QEAM01000008">
    <property type="protein sequence ID" value="TPX51105.1"/>
    <property type="molecule type" value="Genomic_DNA"/>
</dbReference>
<evidence type="ECO:0000313" key="12">
    <source>
        <dbReference type="Proteomes" id="UP000320475"/>
    </source>
</evidence>